<dbReference type="SUPFAM" id="SSF57586">
    <property type="entry name" value="TNF receptor-like"/>
    <property type="match status" value="2"/>
</dbReference>
<keyword evidence="11" id="KW-1015">Disulfide bond</keyword>
<feature type="signal peptide" evidence="19">
    <location>
        <begin position="1"/>
        <end position="36"/>
    </location>
</feature>
<evidence type="ECO:0000256" key="4">
    <source>
        <dbReference type="ARBA" id="ARBA00022475"/>
    </source>
</evidence>
<dbReference type="PANTHER" id="PTHR46874:SF1">
    <property type="entry name" value="TUMOR NECROSIS FACTOR RECEPTOR SUPERFAMILY MEMBER 6"/>
    <property type="match status" value="1"/>
</dbReference>
<evidence type="ECO:0000256" key="5">
    <source>
        <dbReference type="ARBA" id="ARBA00022703"/>
    </source>
</evidence>
<dbReference type="SUPFAM" id="SSF47986">
    <property type="entry name" value="DEATH domain"/>
    <property type="match status" value="1"/>
</dbReference>
<keyword evidence="10" id="KW-0564">Palmitate</keyword>
<dbReference type="InterPro" id="IPR000488">
    <property type="entry name" value="Death_dom"/>
</dbReference>
<evidence type="ECO:0000256" key="13">
    <source>
        <dbReference type="ARBA" id="ARBA00023180"/>
    </source>
</evidence>
<evidence type="ECO:0000256" key="14">
    <source>
        <dbReference type="ARBA" id="ARBA00023288"/>
    </source>
</evidence>
<evidence type="ECO:0000313" key="23">
    <source>
        <dbReference type="Proteomes" id="UP000812440"/>
    </source>
</evidence>
<dbReference type="GO" id="GO:0005516">
    <property type="term" value="F:calmodulin binding"/>
    <property type="evidence" value="ECO:0007669"/>
    <property type="project" value="UniProtKB-KW"/>
</dbReference>
<reference evidence="22" key="1">
    <citation type="thesis" date="2020" institute="ProQuest LLC" country="789 East Eisenhower Parkway, Ann Arbor, MI, USA">
        <title>Comparative Genomics and Chromosome Evolution.</title>
        <authorList>
            <person name="Mudd A.B."/>
        </authorList>
    </citation>
    <scope>NUCLEOTIDE SEQUENCE</scope>
    <source>
        <strain evidence="22">Female2</strain>
        <tissue evidence="22">Blood</tissue>
    </source>
</reference>
<feature type="chain" id="PRO_5035853385" description="Tumor necrosis factor receptor superfamily member 6" evidence="19">
    <location>
        <begin position="37"/>
        <end position="285"/>
    </location>
</feature>
<evidence type="ECO:0000256" key="9">
    <source>
        <dbReference type="ARBA" id="ARBA00023136"/>
    </source>
</evidence>
<feature type="domain" description="TNFR-Cys" evidence="21">
    <location>
        <begin position="147"/>
        <end position="190"/>
    </location>
</feature>
<keyword evidence="8" id="KW-0112">Calmodulin-binding</keyword>
<evidence type="ECO:0000256" key="2">
    <source>
        <dbReference type="ARBA" id="ARBA00004285"/>
    </source>
</evidence>
<dbReference type="SMART" id="SM00005">
    <property type="entry name" value="DEATH"/>
    <property type="match status" value="1"/>
</dbReference>
<feature type="domain" description="TNFR-Cys" evidence="21">
    <location>
        <begin position="103"/>
        <end position="146"/>
    </location>
</feature>
<comment type="caution">
    <text evidence="22">The sequence shown here is derived from an EMBL/GenBank/DDBJ whole genome shotgun (WGS) entry which is preliminary data.</text>
</comment>
<dbReference type="AlphaFoldDB" id="A0A8T2IVE8"/>
<evidence type="ECO:0000259" key="20">
    <source>
        <dbReference type="PROSITE" id="PS50017"/>
    </source>
</evidence>
<sequence>MQRHVSPGLSVMLPPKWFWVLCGAVTLACEWNSALSLEKAQDPSQTYREMSSAPSHKLLKRELKCGDEDEYSAENRHCCKNCPAGQYVKNDCNLDHGIPDCAPCMEGIDYMDKPNGYTICLRCSTCDLGLGEEINVPCTVTQNTICKCNNNYFCSTNTSQASSGCKNCQQCKQCELGVAERCTQTKDTVCKDIDLEPHLQDLSDKINYNELVKCVRKLKIHPSDVDAIKNDNADTHERKYQLLSCWYTQHGRIGAFRELIKTLRDLRLNSVADDFVAHIKRVNRT</sequence>
<keyword evidence="9" id="KW-0472">Membrane</keyword>
<dbReference type="GO" id="GO:0006955">
    <property type="term" value="P:immune response"/>
    <property type="evidence" value="ECO:0007669"/>
    <property type="project" value="InterPro"/>
</dbReference>
<dbReference type="GO" id="GO:0031265">
    <property type="term" value="C:CD95 death-inducing signaling complex"/>
    <property type="evidence" value="ECO:0007669"/>
    <property type="project" value="TreeGrafter"/>
</dbReference>
<dbReference type="PRINTS" id="PR01680">
    <property type="entry name" value="TNFACTORR6"/>
</dbReference>
<dbReference type="GO" id="GO:0009897">
    <property type="term" value="C:external side of plasma membrane"/>
    <property type="evidence" value="ECO:0007669"/>
    <property type="project" value="TreeGrafter"/>
</dbReference>
<keyword evidence="14" id="KW-0449">Lipoprotein</keyword>
<dbReference type="GO" id="GO:0097049">
    <property type="term" value="P:motor neuron apoptotic process"/>
    <property type="evidence" value="ECO:0007669"/>
    <property type="project" value="TreeGrafter"/>
</dbReference>
<dbReference type="InterPro" id="IPR011029">
    <property type="entry name" value="DEATH-like_dom_sf"/>
</dbReference>
<evidence type="ECO:0000256" key="8">
    <source>
        <dbReference type="ARBA" id="ARBA00022860"/>
    </source>
</evidence>
<evidence type="ECO:0000256" key="12">
    <source>
        <dbReference type="ARBA" id="ARBA00023170"/>
    </source>
</evidence>
<comment type="subcellular location">
    <subcellularLocation>
        <location evidence="1">Cell membrane</location>
        <topology evidence="1">Single-pass type I membrane protein</topology>
    </subcellularLocation>
    <subcellularLocation>
        <location evidence="2">Membrane raft</location>
    </subcellularLocation>
</comment>
<dbReference type="Gene3D" id="2.10.50.10">
    <property type="entry name" value="Tumor Necrosis Factor Receptor, subunit A, domain 2"/>
    <property type="match status" value="2"/>
</dbReference>
<dbReference type="GO" id="GO:0097527">
    <property type="term" value="P:necroptotic signaling pathway"/>
    <property type="evidence" value="ECO:0007669"/>
    <property type="project" value="TreeGrafter"/>
</dbReference>
<dbReference type="OrthoDB" id="8848202at2759"/>
<dbReference type="GO" id="GO:0043066">
    <property type="term" value="P:negative regulation of apoptotic process"/>
    <property type="evidence" value="ECO:0007669"/>
    <property type="project" value="TreeGrafter"/>
</dbReference>
<dbReference type="Proteomes" id="UP000812440">
    <property type="component" value="Chromosome 7"/>
</dbReference>
<keyword evidence="12" id="KW-0675">Receptor</keyword>
<dbReference type="Pfam" id="PF00531">
    <property type="entry name" value="Death"/>
    <property type="match status" value="1"/>
</dbReference>
<dbReference type="PANTHER" id="PTHR46874">
    <property type="entry name" value="TUMOR NECROSIS FACTOR RECEPTOR SUPERFAMILY MEMBER 6"/>
    <property type="match status" value="1"/>
</dbReference>
<evidence type="ECO:0000256" key="7">
    <source>
        <dbReference type="ARBA" id="ARBA00022737"/>
    </source>
</evidence>
<dbReference type="PROSITE" id="PS51257">
    <property type="entry name" value="PROKAR_LIPOPROTEIN"/>
    <property type="match status" value="1"/>
</dbReference>
<organism evidence="22 23">
    <name type="scientific">Hymenochirus boettgeri</name>
    <name type="common">Congo dwarf clawed frog</name>
    <dbReference type="NCBI Taxonomy" id="247094"/>
    <lineage>
        <taxon>Eukaryota</taxon>
        <taxon>Metazoa</taxon>
        <taxon>Chordata</taxon>
        <taxon>Craniata</taxon>
        <taxon>Vertebrata</taxon>
        <taxon>Euteleostomi</taxon>
        <taxon>Amphibia</taxon>
        <taxon>Batrachia</taxon>
        <taxon>Anura</taxon>
        <taxon>Pipoidea</taxon>
        <taxon>Pipidae</taxon>
        <taxon>Pipinae</taxon>
        <taxon>Hymenochirus</taxon>
    </lineage>
</organism>
<evidence type="ECO:0000256" key="1">
    <source>
        <dbReference type="ARBA" id="ARBA00004251"/>
    </source>
</evidence>
<dbReference type="GO" id="GO:0006924">
    <property type="term" value="P:activation-induced cell death of T cells"/>
    <property type="evidence" value="ECO:0007669"/>
    <property type="project" value="TreeGrafter"/>
</dbReference>
<feature type="repeat" description="TNFR-Cys" evidence="18">
    <location>
        <begin position="147"/>
        <end position="190"/>
    </location>
</feature>
<keyword evidence="4" id="KW-1003">Cell membrane</keyword>
<protein>
    <recommendedName>
        <fullName evidence="3">Tumor necrosis factor receptor superfamily member 6</fullName>
    </recommendedName>
    <alternativeName>
        <fullName evidence="16">Apo-1 antigen</fullName>
    </alternativeName>
    <alternativeName>
        <fullName evidence="17">Apoptosis-mediating surface antigen FAS</fullName>
    </alternativeName>
    <alternativeName>
        <fullName evidence="15">FASLG receptor</fullName>
    </alternativeName>
</protein>
<evidence type="ECO:0000256" key="11">
    <source>
        <dbReference type="ARBA" id="ARBA00023157"/>
    </source>
</evidence>
<dbReference type="Gene3D" id="1.10.533.10">
    <property type="entry name" value="Death Domain, Fas"/>
    <property type="match status" value="1"/>
</dbReference>
<comment type="caution">
    <text evidence="18">Lacks conserved residue(s) required for the propagation of feature annotation.</text>
</comment>
<evidence type="ECO:0000259" key="21">
    <source>
        <dbReference type="PROSITE" id="PS50050"/>
    </source>
</evidence>
<evidence type="ECO:0000256" key="10">
    <source>
        <dbReference type="ARBA" id="ARBA00023139"/>
    </source>
</evidence>
<evidence type="ECO:0000256" key="18">
    <source>
        <dbReference type="PROSITE-ProRule" id="PRU00206"/>
    </source>
</evidence>
<dbReference type="PROSITE" id="PS00652">
    <property type="entry name" value="TNFR_NGFR_1"/>
    <property type="match status" value="1"/>
</dbReference>
<dbReference type="Pfam" id="PF00020">
    <property type="entry name" value="TNFR_c6"/>
    <property type="match status" value="1"/>
</dbReference>
<name>A0A8T2IVE8_9PIPI</name>
<evidence type="ECO:0000256" key="16">
    <source>
        <dbReference type="ARBA" id="ARBA00032338"/>
    </source>
</evidence>
<dbReference type="InterPro" id="IPR008063">
    <property type="entry name" value="Fas_rcpt"/>
</dbReference>
<evidence type="ECO:0000256" key="6">
    <source>
        <dbReference type="ARBA" id="ARBA00022729"/>
    </source>
</evidence>
<dbReference type="PROSITE" id="PS50017">
    <property type="entry name" value="DEATH_DOMAIN"/>
    <property type="match status" value="1"/>
</dbReference>
<evidence type="ECO:0000256" key="15">
    <source>
        <dbReference type="ARBA" id="ARBA00030181"/>
    </source>
</evidence>
<proteinExistence type="predicted"/>
<dbReference type="InterPro" id="IPR001368">
    <property type="entry name" value="TNFR/NGFR_Cys_rich_reg"/>
</dbReference>
<keyword evidence="6 19" id="KW-0732">Signal</keyword>
<keyword evidence="23" id="KW-1185">Reference proteome</keyword>
<gene>
    <name evidence="22" type="ORF">GDO86_013458</name>
</gene>
<dbReference type="PROSITE" id="PS50050">
    <property type="entry name" value="TNFR_NGFR_2"/>
    <property type="match status" value="2"/>
</dbReference>
<evidence type="ECO:0000256" key="3">
    <source>
        <dbReference type="ARBA" id="ARBA00015761"/>
    </source>
</evidence>
<dbReference type="GO" id="GO:0005031">
    <property type="term" value="F:tumor necrosis factor receptor activity"/>
    <property type="evidence" value="ECO:0007669"/>
    <property type="project" value="TreeGrafter"/>
</dbReference>
<keyword evidence="7" id="KW-0677">Repeat</keyword>
<dbReference type="GO" id="GO:0097192">
    <property type="term" value="P:extrinsic apoptotic signaling pathway in absence of ligand"/>
    <property type="evidence" value="ECO:0007669"/>
    <property type="project" value="TreeGrafter"/>
</dbReference>
<dbReference type="GO" id="GO:0032872">
    <property type="term" value="P:regulation of stress-activated MAPK cascade"/>
    <property type="evidence" value="ECO:0007669"/>
    <property type="project" value="TreeGrafter"/>
</dbReference>
<evidence type="ECO:0000256" key="17">
    <source>
        <dbReference type="ARBA" id="ARBA00032502"/>
    </source>
</evidence>
<dbReference type="SMART" id="SM00208">
    <property type="entry name" value="TNFR"/>
    <property type="match status" value="3"/>
</dbReference>
<evidence type="ECO:0000256" key="19">
    <source>
        <dbReference type="SAM" id="SignalP"/>
    </source>
</evidence>
<keyword evidence="5" id="KW-0053">Apoptosis</keyword>
<feature type="domain" description="Death" evidence="20">
    <location>
        <begin position="215"/>
        <end position="279"/>
    </location>
</feature>
<dbReference type="EMBL" id="JAACNH010000008">
    <property type="protein sequence ID" value="KAG8435527.1"/>
    <property type="molecule type" value="Genomic_DNA"/>
</dbReference>
<evidence type="ECO:0000313" key="22">
    <source>
        <dbReference type="EMBL" id="KAG8435527.1"/>
    </source>
</evidence>
<dbReference type="GO" id="GO:0045121">
    <property type="term" value="C:membrane raft"/>
    <property type="evidence" value="ECO:0007669"/>
    <property type="project" value="UniProtKB-SubCell"/>
</dbReference>
<accession>A0A8T2IVE8</accession>
<feature type="repeat" description="TNFR-Cys" evidence="18">
    <location>
        <begin position="103"/>
        <end position="146"/>
    </location>
</feature>
<dbReference type="FunFam" id="2.10.50.10:FF:000004">
    <property type="entry name" value="Tumor necrosis factor receptor superfamily member 6"/>
    <property type="match status" value="1"/>
</dbReference>
<keyword evidence="13" id="KW-0325">Glycoprotein</keyword>